<dbReference type="PROSITE" id="PS51831">
    <property type="entry name" value="HD"/>
    <property type="match status" value="1"/>
</dbReference>
<dbReference type="EMBL" id="CP015285">
    <property type="protein sequence ID" value="ANC90496.1"/>
    <property type="molecule type" value="Genomic_DNA"/>
</dbReference>
<dbReference type="GO" id="GO:0000160">
    <property type="term" value="P:phosphorelay signal transduction system"/>
    <property type="evidence" value="ECO:0007669"/>
    <property type="project" value="InterPro"/>
</dbReference>
<feature type="domain" description="Response regulatory" evidence="3">
    <location>
        <begin position="54"/>
        <end position="178"/>
    </location>
</feature>
<dbReference type="InterPro" id="IPR021800">
    <property type="entry name" value="DUF3369"/>
</dbReference>
<name>A0A160JD09_9PROT</name>
<dbReference type="SUPFAM" id="SSF109604">
    <property type="entry name" value="HD-domain/PDEase-like"/>
    <property type="match status" value="1"/>
</dbReference>
<gene>
    <name evidence="6" type="ORF">A6A40_00405</name>
</gene>
<dbReference type="AlphaFoldDB" id="A0A160JD09"/>
<dbReference type="STRING" id="1226968.A6A40_00405"/>
<sequence>MTNADPTEPEDDAKPDPPPDTGVPDSGDEDLVFLDDAAPAAGPPEDRDPGNRWTMLIVDDEPEVHSITKLVLSDFAYKGRKARFLSAHSAAEARRILAQESDIALILLDVVMETEDAGLRLVHHIREELRNRNVRIILRTGQPGQAPERAVILDYDINDYKAKTQLTAQQLFTTTVAALRSYEDIVAIDANRRGLEKIIEASSSLFRARSMKLFAAGVLTQLSGLLGVGPDAILCVQRGGSGGQGSCNPAFSGSNGNGCGGNGLYVLAGSGRYEDLINEPAAGHVDPAVLTAVTACLEQRTHLYAGDHCTLYIRTPNDRETVVYLRSNRPLSDLDRKLIEVFCGKISVGFDNLHHYEQLYRAQQGTLAALADLAESGSSALILDGSAAERGEGGRFSRSLRIAAITECIARRLHAEGLFSESLDEATLEIIGLAAILHDIGNAAVNPEILSKPGPLDPTERSLMQTHTVAGAALLNQASHLADGPTHLHLGAAVARWHHENWDGTGYPDGRTGAAIPLCARIVAVADAFDAMTRDRPYRKALSRDDTVAEIRRLAGLRFDPAVVDAFLAVLPDIDRMGPASR</sequence>
<feature type="domain" description="HD" evidence="4">
    <location>
        <begin position="395"/>
        <end position="532"/>
    </location>
</feature>
<dbReference type="Proteomes" id="UP000077405">
    <property type="component" value="Chromosome"/>
</dbReference>
<proteinExistence type="predicted"/>
<dbReference type="KEGG" id="ahu:A6A40_00405"/>
<dbReference type="InterPro" id="IPR052020">
    <property type="entry name" value="Cyclic_di-GMP/3'3'-cGAMP_PDE"/>
</dbReference>
<evidence type="ECO:0000259" key="5">
    <source>
        <dbReference type="PROSITE" id="PS51832"/>
    </source>
</evidence>
<evidence type="ECO:0000313" key="6">
    <source>
        <dbReference type="EMBL" id="ANC90496.1"/>
    </source>
</evidence>
<dbReference type="InterPro" id="IPR011006">
    <property type="entry name" value="CheY-like_superfamily"/>
</dbReference>
<feature type="region of interest" description="Disordered" evidence="2">
    <location>
        <begin position="1"/>
        <end position="51"/>
    </location>
</feature>
<keyword evidence="7" id="KW-1185">Reference proteome</keyword>
<feature type="modified residue" description="4-aspartylphosphate" evidence="1">
    <location>
        <position position="109"/>
    </location>
</feature>
<dbReference type="InterPro" id="IPR003607">
    <property type="entry name" value="HD/PDEase_dom"/>
</dbReference>
<evidence type="ECO:0000256" key="1">
    <source>
        <dbReference type="PROSITE-ProRule" id="PRU00169"/>
    </source>
</evidence>
<keyword evidence="1" id="KW-0597">Phosphoprotein</keyword>
<evidence type="ECO:0000256" key="2">
    <source>
        <dbReference type="SAM" id="MobiDB-lite"/>
    </source>
</evidence>
<protein>
    <submittedName>
        <fullName evidence="6">DUF3369 domain-containing protein</fullName>
    </submittedName>
</protein>
<dbReference type="PROSITE" id="PS50110">
    <property type="entry name" value="RESPONSE_REGULATORY"/>
    <property type="match status" value="1"/>
</dbReference>
<dbReference type="GO" id="GO:0008081">
    <property type="term" value="F:phosphoric diester hydrolase activity"/>
    <property type="evidence" value="ECO:0007669"/>
    <property type="project" value="UniProtKB-ARBA"/>
</dbReference>
<reference evidence="6 7" key="1">
    <citation type="journal article" date="2013" name="Int. J. Syst. Evol. Microbiol.">
        <title>Azospirillum humicireducens sp. nov., a nitrogen-fixing bacterium isolated from a microbial fuel cell.</title>
        <authorList>
            <person name="Zhou S."/>
            <person name="Han L."/>
            <person name="Wang Y."/>
            <person name="Yang G."/>
            <person name="Zhuang L."/>
            <person name="Hu P."/>
        </authorList>
    </citation>
    <scope>NUCLEOTIDE SEQUENCE [LARGE SCALE GENOMIC DNA]</scope>
    <source>
        <strain evidence="6 7">SgZ-5</strain>
    </source>
</reference>
<evidence type="ECO:0000259" key="3">
    <source>
        <dbReference type="PROSITE" id="PS50110"/>
    </source>
</evidence>
<dbReference type="Gene3D" id="3.40.50.2300">
    <property type="match status" value="1"/>
</dbReference>
<dbReference type="CDD" id="cd00077">
    <property type="entry name" value="HDc"/>
    <property type="match status" value="1"/>
</dbReference>
<dbReference type="InterPro" id="IPR006674">
    <property type="entry name" value="HD_domain"/>
</dbReference>
<dbReference type="SUPFAM" id="SSF52172">
    <property type="entry name" value="CheY-like"/>
    <property type="match status" value="1"/>
</dbReference>
<organism evidence="6 7">
    <name type="scientific">Azospirillum humicireducens</name>
    <dbReference type="NCBI Taxonomy" id="1226968"/>
    <lineage>
        <taxon>Bacteria</taxon>
        <taxon>Pseudomonadati</taxon>
        <taxon>Pseudomonadota</taxon>
        <taxon>Alphaproteobacteria</taxon>
        <taxon>Rhodospirillales</taxon>
        <taxon>Azospirillaceae</taxon>
        <taxon>Azospirillum</taxon>
    </lineage>
</organism>
<evidence type="ECO:0000259" key="4">
    <source>
        <dbReference type="PROSITE" id="PS51831"/>
    </source>
</evidence>
<dbReference type="Pfam" id="PF11849">
    <property type="entry name" value="DUF3369"/>
    <property type="match status" value="1"/>
</dbReference>
<dbReference type="InterPro" id="IPR001789">
    <property type="entry name" value="Sig_transdc_resp-reg_receiver"/>
</dbReference>
<dbReference type="PANTHER" id="PTHR45228:SF9">
    <property type="entry name" value="3'3'-CGAMP-SPECIFIC PHOSPHODIESTERASE 2"/>
    <property type="match status" value="1"/>
</dbReference>
<dbReference type="RefSeq" id="WP_063633556.1">
    <property type="nucleotide sequence ID" value="NZ_CP015285.1"/>
</dbReference>
<evidence type="ECO:0000313" key="7">
    <source>
        <dbReference type="Proteomes" id="UP000077405"/>
    </source>
</evidence>
<dbReference type="Pfam" id="PF00072">
    <property type="entry name" value="Response_reg"/>
    <property type="match status" value="1"/>
</dbReference>
<dbReference type="InterPro" id="IPR037522">
    <property type="entry name" value="HD_GYP_dom"/>
</dbReference>
<dbReference type="SMART" id="SM00471">
    <property type="entry name" value="HDc"/>
    <property type="match status" value="1"/>
</dbReference>
<feature type="domain" description="HD-GYP" evidence="5">
    <location>
        <begin position="373"/>
        <end position="582"/>
    </location>
</feature>
<dbReference type="OrthoDB" id="7326651at2"/>
<dbReference type="PROSITE" id="PS51832">
    <property type="entry name" value="HD_GYP"/>
    <property type="match status" value="1"/>
</dbReference>
<dbReference type="PANTHER" id="PTHR45228">
    <property type="entry name" value="CYCLIC DI-GMP PHOSPHODIESTERASE TM_0186-RELATED"/>
    <property type="match status" value="1"/>
</dbReference>
<dbReference type="CDD" id="cd00156">
    <property type="entry name" value="REC"/>
    <property type="match status" value="1"/>
</dbReference>
<dbReference type="Pfam" id="PF13487">
    <property type="entry name" value="HD_5"/>
    <property type="match status" value="1"/>
</dbReference>
<dbReference type="Gene3D" id="1.10.3210.10">
    <property type="entry name" value="Hypothetical protein af1432"/>
    <property type="match status" value="1"/>
</dbReference>
<accession>A0A160JD09</accession>